<feature type="compositionally biased region" description="Basic and acidic residues" evidence="1">
    <location>
        <begin position="52"/>
        <end position="61"/>
    </location>
</feature>
<organism evidence="3 4">
    <name type="scientific">Cystobacter ferrugineus</name>
    <dbReference type="NCBI Taxonomy" id="83449"/>
    <lineage>
        <taxon>Bacteria</taxon>
        <taxon>Pseudomonadati</taxon>
        <taxon>Myxococcota</taxon>
        <taxon>Myxococcia</taxon>
        <taxon>Myxococcales</taxon>
        <taxon>Cystobacterineae</taxon>
        <taxon>Archangiaceae</taxon>
        <taxon>Cystobacter</taxon>
    </lineage>
</organism>
<feature type="region of interest" description="Disordered" evidence="1">
    <location>
        <begin position="25"/>
        <end position="141"/>
    </location>
</feature>
<dbReference type="Proteomes" id="UP000182229">
    <property type="component" value="Unassembled WGS sequence"/>
</dbReference>
<feature type="compositionally biased region" description="Basic and acidic residues" evidence="1">
    <location>
        <begin position="126"/>
        <end position="135"/>
    </location>
</feature>
<feature type="compositionally biased region" description="Pro residues" evidence="1">
    <location>
        <begin position="66"/>
        <end position="87"/>
    </location>
</feature>
<keyword evidence="4" id="KW-1185">Reference proteome</keyword>
<reference evidence="4" key="1">
    <citation type="submission" date="2016-11" db="EMBL/GenBank/DDBJ databases">
        <authorList>
            <person name="Shukria A."/>
            <person name="Stevens D.C."/>
        </authorList>
    </citation>
    <scope>NUCLEOTIDE SEQUENCE [LARGE SCALE GENOMIC DNA]</scope>
    <source>
        <strain evidence="4">Cbfe23</strain>
    </source>
</reference>
<evidence type="ECO:0000256" key="1">
    <source>
        <dbReference type="SAM" id="MobiDB-lite"/>
    </source>
</evidence>
<evidence type="ECO:0000313" key="3">
    <source>
        <dbReference type="EMBL" id="OJH42808.1"/>
    </source>
</evidence>
<accession>A0A1L9BKX0</accession>
<dbReference type="AlphaFoldDB" id="A0A1L9BKX0"/>
<name>A0A1L9BKX0_9BACT</name>
<feature type="compositionally biased region" description="Pro residues" evidence="1">
    <location>
        <begin position="111"/>
        <end position="124"/>
    </location>
</feature>
<dbReference type="PRINTS" id="PR01217">
    <property type="entry name" value="PRICHEXTENSN"/>
</dbReference>
<dbReference type="RefSeq" id="WP_071896903.1">
    <property type="nucleotide sequence ID" value="NZ_MPIN01000001.1"/>
</dbReference>
<gene>
    <name evidence="3" type="ORF">BON30_06445</name>
</gene>
<reference evidence="3 4" key="2">
    <citation type="submission" date="2016-12" db="EMBL/GenBank/DDBJ databases">
        <title>Draft Genome Sequence of Cystobacter ferrugineus Strain Cbfe23.</title>
        <authorList>
            <person name="Akbar S."/>
            <person name="Dowd S.E."/>
            <person name="Stevens D.C."/>
        </authorList>
    </citation>
    <scope>NUCLEOTIDE SEQUENCE [LARGE SCALE GENOMIC DNA]</scope>
    <source>
        <strain evidence="3 4">Cbfe23</strain>
    </source>
</reference>
<comment type="caution">
    <text evidence="3">The sequence shown here is derived from an EMBL/GenBank/DDBJ whole genome shotgun (WGS) entry which is preliminary data.</text>
</comment>
<evidence type="ECO:0000256" key="2">
    <source>
        <dbReference type="SAM" id="SignalP"/>
    </source>
</evidence>
<feature type="chain" id="PRO_5010340602" evidence="2">
    <location>
        <begin position="23"/>
        <end position="141"/>
    </location>
</feature>
<dbReference type="EMBL" id="MPIN01000001">
    <property type="protein sequence ID" value="OJH42808.1"/>
    <property type="molecule type" value="Genomic_DNA"/>
</dbReference>
<dbReference type="STRING" id="83449.BON30_06445"/>
<sequence>MKKRVLLVAATLLVLATAWVVAELQEPPRPSSEPTSPLTDVAGPAPAVSVSPREEPLRRLAEQPARPGPSPETPTPTPVPEAPPARVVPPSLMRDPAHPPQGTKPLALPSTPSPPDPSIPPPIQVDPERGRRPQVEEGQTP</sequence>
<evidence type="ECO:0000313" key="4">
    <source>
        <dbReference type="Proteomes" id="UP000182229"/>
    </source>
</evidence>
<protein>
    <submittedName>
        <fullName evidence="3">Uncharacterized protein</fullName>
    </submittedName>
</protein>
<feature type="signal peptide" evidence="2">
    <location>
        <begin position="1"/>
        <end position="22"/>
    </location>
</feature>
<keyword evidence="2" id="KW-0732">Signal</keyword>
<proteinExistence type="predicted"/>